<evidence type="ECO:0000256" key="1">
    <source>
        <dbReference type="SAM" id="Phobius"/>
    </source>
</evidence>
<comment type="caution">
    <text evidence="2">The sequence shown here is derived from an EMBL/GenBank/DDBJ whole genome shotgun (WGS) entry which is preliminary data.</text>
</comment>
<dbReference type="OrthoDB" id="7957736at2"/>
<accession>A0A0C1QXM8</accession>
<feature type="transmembrane region" description="Helical" evidence="1">
    <location>
        <begin position="81"/>
        <end position="98"/>
    </location>
</feature>
<dbReference type="STRING" id="86105.NF27_FW00090"/>
<feature type="transmembrane region" description="Helical" evidence="1">
    <location>
        <begin position="128"/>
        <end position="148"/>
    </location>
</feature>
<evidence type="ECO:0008006" key="4">
    <source>
        <dbReference type="Google" id="ProtNLM"/>
    </source>
</evidence>
<dbReference type="Proteomes" id="UP000031258">
    <property type="component" value="Unassembled WGS sequence"/>
</dbReference>
<feature type="transmembrane region" description="Helical" evidence="1">
    <location>
        <begin position="200"/>
        <end position="222"/>
    </location>
</feature>
<feature type="transmembrane region" description="Helical" evidence="1">
    <location>
        <begin position="177"/>
        <end position="193"/>
    </location>
</feature>
<dbReference type="EMBL" id="JSWE01000145">
    <property type="protein sequence ID" value="KIE04795.1"/>
    <property type="molecule type" value="Genomic_DNA"/>
</dbReference>
<keyword evidence="1" id="KW-0812">Transmembrane</keyword>
<feature type="transmembrane region" description="Helical" evidence="1">
    <location>
        <begin position="401"/>
        <end position="423"/>
    </location>
</feature>
<gene>
    <name evidence="2" type="ORF">NF27_FW00090</name>
</gene>
<feature type="transmembrane region" description="Helical" evidence="1">
    <location>
        <begin position="155"/>
        <end position="171"/>
    </location>
</feature>
<evidence type="ECO:0000313" key="2">
    <source>
        <dbReference type="EMBL" id="KIE04795.1"/>
    </source>
</evidence>
<proteinExistence type="predicted"/>
<evidence type="ECO:0000313" key="3">
    <source>
        <dbReference type="Proteomes" id="UP000031258"/>
    </source>
</evidence>
<name>A0A0C1QXM8_9RICK</name>
<dbReference type="RefSeq" id="WP_039457687.1">
    <property type="nucleotide sequence ID" value="NZ_JSWE01000145.1"/>
</dbReference>
<dbReference type="AlphaFoldDB" id="A0A0C1QXM8"/>
<feature type="transmembrane region" description="Helical" evidence="1">
    <location>
        <begin position="365"/>
        <end position="389"/>
    </location>
</feature>
<feature type="transmembrane region" description="Helical" evidence="1">
    <location>
        <begin position="105"/>
        <end position="122"/>
    </location>
</feature>
<reference evidence="2 3" key="1">
    <citation type="submission" date="2014-11" db="EMBL/GenBank/DDBJ databases">
        <title>A Rickettsiales Symbiont of Amoebae With Ancient Features.</title>
        <authorList>
            <person name="Schulz F."/>
            <person name="Martijn J."/>
            <person name="Wascher F."/>
            <person name="Kostanjsek R."/>
            <person name="Ettema T.J."/>
            <person name="Horn M."/>
        </authorList>
    </citation>
    <scope>NUCLEOTIDE SEQUENCE [LARGE SCALE GENOMIC DNA]</scope>
    <source>
        <strain evidence="2 3">UWC36</strain>
    </source>
</reference>
<keyword evidence="1" id="KW-0472">Membrane</keyword>
<feature type="transmembrane region" description="Helical" evidence="1">
    <location>
        <begin position="20"/>
        <end position="37"/>
    </location>
</feature>
<keyword evidence="3" id="KW-1185">Reference proteome</keyword>
<organism evidence="2 3">
    <name type="scientific">Candidatus Jidaibacter acanthamoebae</name>
    <dbReference type="NCBI Taxonomy" id="86105"/>
    <lineage>
        <taxon>Bacteria</taxon>
        <taxon>Pseudomonadati</taxon>
        <taxon>Pseudomonadota</taxon>
        <taxon>Alphaproteobacteria</taxon>
        <taxon>Rickettsiales</taxon>
        <taxon>Candidatus Midichloriaceae</taxon>
        <taxon>Candidatus Jidaibacter</taxon>
    </lineage>
</organism>
<protein>
    <recommendedName>
        <fullName evidence="4">Glycosyltransferase RgtA/B/C/D-like domain-containing protein</fullName>
    </recommendedName>
</protein>
<sequence length="455" mass="52784">MIKEDIKSSTLNGRGMRDYYAYALLLFFAVVNYISGYPGGMTSDSTDQFAQSISYSFNSHHPPIMSMLWSVFNHITQGPQLMLAFHVVLLWSSALIFYKSFKHKYPKLALLFIVIPLFPAILSQSTMIWKDISFSLTFLLAISIACYYTMAKKKPSVFVNFFLLIIIFYGTGVKFQAKFIAPIIIVWLVWLNYKAPIKKILFLTMLGSSLVIGGNICVIKFFSKESPSEQLRQIFDIAGISVIIDQNLFPDFIQNNPLFSWEKVKQNYTPELVNALVYSPDTKIFNMTNSQADIDELNKALFNGITRHPLAYLEHRFLNLIHNLKGRKYPHYAVVEEIHTQPYGIKNNNSMLKQIVVKYLRTVPVFLAANGFAFILVLVGICYLARIYYQGYFYYFEEAKVLLFIFMICLVFIITLFFTTMAADYRYYYIVRLLSYFSIPIIFILRYNIRYISKL</sequence>
<feature type="transmembrane region" description="Helical" evidence="1">
    <location>
        <begin position="429"/>
        <end position="449"/>
    </location>
</feature>
<keyword evidence="1" id="KW-1133">Transmembrane helix</keyword>